<dbReference type="SUPFAM" id="SSF57667">
    <property type="entry name" value="beta-beta-alpha zinc fingers"/>
    <property type="match status" value="2"/>
</dbReference>
<dbReference type="Proteomes" id="UP000786811">
    <property type="component" value="Unassembled WGS sequence"/>
</dbReference>
<evidence type="ECO:0000256" key="3">
    <source>
        <dbReference type="ARBA" id="ARBA00022737"/>
    </source>
</evidence>
<evidence type="ECO:0000256" key="5">
    <source>
        <dbReference type="ARBA" id="ARBA00022833"/>
    </source>
</evidence>
<keyword evidence="8" id="KW-0539">Nucleus</keyword>
<accession>A0A8J2HPJ0</accession>
<feature type="domain" description="C2H2-type" evidence="11">
    <location>
        <begin position="309"/>
        <end position="336"/>
    </location>
</feature>
<dbReference type="PANTHER" id="PTHR47772:SF1">
    <property type="entry name" value="ZINC FINGER PROTEIN 200"/>
    <property type="match status" value="1"/>
</dbReference>
<evidence type="ECO:0000256" key="6">
    <source>
        <dbReference type="ARBA" id="ARBA00023015"/>
    </source>
</evidence>
<feature type="region of interest" description="Disordered" evidence="10">
    <location>
        <begin position="105"/>
        <end position="139"/>
    </location>
</feature>
<evidence type="ECO:0000256" key="7">
    <source>
        <dbReference type="ARBA" id="ARBA00023163"/>
    </source>
</evidence>
<feature type="region of interest" description="Disordered" evidence="10">
    <location>
        <begin position="156"/>
        <end position="175"/>
    </location>
</feature>
<reference evidence="12" key="1">
    <citation type="submission" date="2021-04" db="EMBL/GenBank/DDBJ databases">
        <authorList>
            <person name="Chebbi M.A.C M."/>
        </authorList>
    </citation>
    <scope>NUCLEOTIDE SEQUENCE</scope>
</reference>
<dbReference type="PROSITE" id="PS50157">
    <property type="entry name" value="ZINC_FINGER_C2H2_2"/>
    <property type="match status" value="2"/>
</dbReference>
<protein>
    <submittedName>
        <fullName evidence="12">Similar to hb: Protein hunchback (Bombyx mori)</fullName>
    </submittedName>
</protein>
<comment type="caution">
    <text evidence="12">The sequence shown here is derived from an EMBL/GenBank/DDBJ whole genome shotgun (WGS) entry which is preliminary data.</text>
</comment>
<feature type="compositionally biased region" description="Basic residues" evidence="10">
    <location>
        <begin position="593"/>
        <end position="606"/>
    </location>
</feature>
<evidence type="ECO:0000313" key="13">
    <source>
        <dbReference type="Proteomes" id="UP000786811"/>
    </source>
</evidence>
<keyword evidence="4 9" id="KW-0863">Zinc-finger</keyword>
<keyword evidence="5" id="KW-0862">Zinc</keyword>
<feature type="domain" description="C2H2-type" evidence="11">
    <location>
        <begin position="368"/>
        <end position="391"/>
    </location>
</feature>
<comment type="subcellular location">
    <subcellularLocation>
        <location evidence="1">Nucleus</location>
    </subcellularLocation>
</comment>
<evidence type="ECO:0000256" key="1">
    <source>
        <dbReference type="ARBA" id="ARBA00004123"/>
    </source>
</evidence>
<keyword evidence="2" id="KW-0479">Metal-binding</keyword>
<dbReference type="PROSITE" id="PS00028">
    <property type="entry name" value="ZINC_FINGER_C2H2_1"/>
    <property type="match status" value="1"/>
</dbReference>
<dbReference type="EMBL" id="CAJNRD030001124">
    <property type="protein sequence ID" value="CAG5106802.1"/>
    <property type="molecule type" value="Genomic_DNA"/>
</dbReference>
<evidence type="ECO:0000256" key="8">
    <source>
        <dbReference type="ARBA" id="ARBA00023242"/>
    </source>
</evidence>
<keyword evidence="3" id="KW-0677">Repeat</keyword>
<keyword evidence="6" id="KW-0805">Transcription regulation</keyword>
<sequence length="606" mass="68733">MKRTTMDNNSSNHLPLSLHIDPIYELLRQLQIKNYSTRESMDLIKRSPPYLYTPPYTSPQREENHNGFTGWINPSGSHSVTSTQTSFWENFSNFTEPVRKYSESYYSDSENSHPRSLPSPEEQTSPPSNPPSPYGFVEKPIISNQGASTSSNVAYQQFPSQKSPSPDLKSSPAVRITKLKETLQKKKMKKEMNNMEFIRQNMPAKSSSKQVYQHRELSQSPVPSTSSMETCHQEQSIPTNVCQDDVNLTSPNNVGAPTSTKSSVVYMKKPNSRRRKPVRITRLKLTREVYETAPGIKIPRFSKGKIKSVKCKYCKILFDTKHELWIHLRIHLKPNKRFECSESYCSFVTNLHHHIVYHECSHLGIRPFRCNQCSYTATNKAMLKSHEKSHADFYLYVCKDCGFGNQYVSNLKKHLEYTKHNKVIRAFDKEGNEFELEIDVYGKTRGPKKNTTPKKANPKQKPTADTTPASSECLRDNLLQENLVEAQNLGRQDAQSGNLLPIIDHYNAQSLYSQSLYMSNPSDSQIELTNSSVNSPLYLSLLAAIKNLSTVDTPIANSMEISSDEVGEIQPLDLSMKNSNNTSSNTGRSSGASKRKGKTITKYVNK</sequence>
<name>A0A8J2HPJ0_COTCN</name>
<evidence type="ECO:0000256" key="2">
    <source>
        <dbReference type="ARBA" id="ARBA00022723"/>
    </source>
</evidence>
<evidence type="ECO:0000313" key="12">
    <source>
        <dbReference type="EMBL" id="CAG5106802.1"/>
    </source>
</evidence>
<dbReference type="PANTHER" id="PTHR47772">
    <property type="entry name" value="ZINC FINGER PROTEIN 200"/>
    <property type="match status" value="1"/>
</dbReference>
<evidence type="ECO:0000256" key="9">
    <source>
        <dbReference type="PROSITE-ProRule" id="PRU00042"/>
    </source>
</evidence>
<organism evidence="12 13">
    <name type="scientific">Cotesia congregata</name>
    <name type="common">Parasitoid wasp</name>
    <name type="synonym">Apanteles congregatus</name>
    <dbReference type="NCBI Taxonomy" id="51543"/>
    <lineage>
        <taxon>Eukaryota</taxon>
        <taxon>Metazoa</taxon>
        <taxon>Ecdysozoa</taxon>
        <taxon>Arthropoda</taxon>
        <taxon>Hexapoda</taxon>
        <taxon>Insecta</taxon>
        <taxon>Pterygota</taxon>
        <taxon>Neoptera</taxon>
        <taxon>Endopterygota</taxon>
        <taxon>Hymenoptera</taxon>
        <taxon>Apocrita</taxon>
        <taxon>Ichneumonoidea</taxon>
        <taxon>Braconidae</taxon>
        <taxon>Microgastrinae</taxon>
        <taxon>Cotesia</taxon>
    </lineage>
</organism>
<evidence type="ECO:0000256" key="4">
    <source>
        <dbReference type="ARBA" id="ARBA00022771"/>
    </source>
</evidence>
<dbReference type="AlphaFoldDB" id="A0A8J2HPJ0"/>
<evidence type="ECO:0000256" key="10">
    <source>
        <dbReference type="SAM" id="MobiDB-lite"/>
    </source>
</evidence>
<keyword evidence="13" id="KW-1185">Reference proteome</keyword>
<proteinExistence type="predicted"/>
<feature type="region of interest" description="Disordered" evidence="10">
    <location>
        <begin position="443"/>
        <end position="471"/>
    </location>
</feature>
<dbReference type="SMART" id="SM00355">
    <property type="entry name" value="ZnF_C2H2"/>
    <property type="match status" value="4"/>
</dbReference>
<dbReference type="InterPro" id="IPR013087">
    <property type="entry name" value="Znf_C2H2_type"/>
</dbReference>
<keyword evidence="7" id="KW-0804">Transcription</keyword>
<feature type="region of interest" description="Disordered" evidence="10">
    <location>
        <begin position="568"/>
        <end position="606"/>
    </location>
</feature>
<dbReference type="InterPro" id="IPR036236">
    <property type="entry name" value="Znf_C2H2_sf"/>
</dbReference>
<dbReference type="GO" id="GO:0008270">
    <property type="term" value="F:zinc ion binding"/>
    <property type="evidence" value="ECO:0007669"/>
    <property type="project" value="UniProtKB-KW"/>
</dbReference>
<feature type="compositionally biased region" description="Basic residues" evidence="10">
    <location>
        <begin position="445"/>
        <end position="458"/>
    </location>
</feature>
<evidence type="ECO:0000259" key="11">
    <source>
        <dbReference type="PROSITE" id="PS50157"/>
    </source>
</evidence>
<dbReference type="Gene3D" id="3.30.160.60">
    <property type="entry name" value="Classic Zinc Finger"/>
    <property type="match status" value="1"/>
</dbReference>
<gene>
    <name evidence="12" type="ORF">HICCMSTLAB_LOCUS12442</name>
</gene>
<dbReference type="InterPro" id="IPR050636">
    <property type="entry name" value="C2H2-ZF_domain-containing"/>
</dbReference>
<dbReference type="OrthoDB" id="10015593at2759"/>
<feature type="compositionally biased region" description="Low complexity" evidence="10">
    <location>
        <begin position="578"/>
        <end position="592"/>
    </location>
</feature>
<dbReference type="FunFam" id="3.30.160.60:FF:000446">
    <property type="entry name" value="Zinc finger protein"/>
    <property type="match status" value="1"/>
</dbReference>
<dbReference type="GO" id="GO:0005634">
    <property type="term" value="C:nucleus"/>
    <property type="evidence" value="ECO:0007669"/>
    <property type="project" value="UniProtKB-SubCell"/>
</dbReference>